<protein>
    <submittedName>
        <fullName evidence="3">Uncharacterized protein</fullName>
    </submittedName>
</protein>
<feature type="coiled-coil region" evidence="1">
    <location>
        <begin position="39"/>
        <end position="66"/>
    </location>
</feature>
<feature type="compositionally biased region" description="Pro residues" evidence="2">
    <location>
        <begin position="361"/>
        <end position="372"/>
    </location>
</feature>
<feature type="coiled-coil region" evidence="1">
    <location>
        <begin position="290"/>
        <end position="342"/>
    </location>
</feature>
<evidence type="ECO:0000313" key="3">
    <source>
        <dbReference type="EMBL" id="PSN65287.1"/>
    </source>
</evidence>
<dbReference type="PANTHER" id="PTHR21974">
    <property type="entry name" value="RE15880P"/>
    <property type="match status" value="1"/>
</dbReference>
<evidence type="ECO:0000256" key="1">
    <source>
        <dbReference type="SAM" id="Coils"/>
    </source>
</evidence>
<reference evidence="3 4" key="1">
    <citation type="journal article" date="2018" name="Front. Microbiol.">
        <title>Genome-Wide Analysis of Corynespora cassiicola Leaf Fall Disease Putative Effectors.</title>
        <authorList>
            <person name="Lopez D."/>
            <person name="Ribeiro S."/>
            <person name="Label P."/>
            <person name="Fumanal B."/>
            <person name="Venisse J.S."/>
            <person name="Kohler A."/>
            <person name="de Oliveira R.R."/>
            <person name="Labutti K."/>
            <person name="Lipzen A."/>
            <person name="Lail K."/>
            <person name="Bauer D."/>
            <person name="Ohm R.A."/>
            <person name="Barry K.W."/>
            <person name="Spatafora J."/>
            <person name="Grigoriev I.V."/>
            <person name="Martin F.M."/>
            <person name="Pujade-Renaud V."/>
        </authorList>
    </citation>
    <scope>NUCLEOTIDE SEQUENCE [LARGE SCALE GENOMIC DNA]</scope>
    <source>
        <strain evidence="3 4">Philippines</strain>
    </source>
</reference>
<organism evidence="3 4">
    <name type="scientific">Corynespora cassiicola Philippines</name>
    <dbReference type="NCBI Taxonomy" id="1448308"/>
    <lineage>
        <taxon>Eukaryota</taxon>
        <taxon>Fungi</taxon>
        <taxon>Dikarya</taxon>
        <taxon>Ascomycota</taxon>
        <taxon>Pezizomycotina</taxon>
        <taxon>Dothideomycetes</taxon>
        <taxon>Pleosporomycetidae</taxon>
        <taxon>Pleosporales</taxon>
        <taxon>Corynesporascaceae</taxon>
        <taxon>Corynespora</taxon>
    </lineage>
</organism>
<sequence>MTSIQEKIQDASARNSELLAGLHETDSAPSQLKQQVTYVTELQTHIQKAENNLKNLQKKTRAELDDHNKYSESTFRRFAHKASGRKERFAEKAAKEEREYFDAIQAQKAAEDELAYTKQLHAEAVLTKDQYETQAKRHEELQRELEALYNSIFSGATPEFPFEDSAEQSCNTAHDAVQSINATLERERHVLFLIQQIMGKLSEVGRHLAHAHSNSQFDVFGGGGFASMMKRNDLEQASSSIKIVRTLQNQLMPLNSQAADLGPLQVDTGSIWGDVVFDNIFTDLEMHDQIKRSEQQLKAAVQKCRQHIHEAEERAKAAERDLGEANEVLKGARIDLQKAREEAFRRVVGGEEIRREETSEAPPPYDPPAYSA</sequence>
<proteinExistence type="predicted"/>
<dbReference type="OrthoDB" id="2562743at2759"/>
<feature type="compositionally biased region" description="Basic and acidic residues" evidence="2">
    <location>
        <begin position="349"/>
        <end position="358"/>
    </location>
</feature>
<feature type="region of interest" description="Disordered" evidence="2">
    <location>
        <begin position="349"/>
        <end position="372"/>
    </location>
</feature>
<accession>A0A2T2NIN2</accession>
<dbReference type="PANTHER" id="PTHR21974:SF2">
    <property type="entry name" value="RE15880P"/>
    <property type="match status" value="1"/>
</dbReference>
<dbReference type="AlphaFoldDB" id="A0A2T2NIN2"/>
<dbReference type="Proteomes" id="UP000240883">
    <property type="component" value="Unassembled WGS sequence"/>
</dbReference>
<evidence type="ECO:0000313" key="4">
    <source>
        <dbReference type="Proteomes" id="UP000240883"/>
    </source>
</evidence>
<name>A0A2T2NIN2_CORCC</name>
<gene>
    <name evidence="3" type="ORF">BS50DRAFT_575330</name>
</gene>
<keyword evidence="1" id="KW-0175">Coiled coil</keyword>
<dbReference type="STRING" id="1448308.A0A2T2NIN2"/>
<dbReference type="EMBL" id="KZ678137">
    <property type="protein sequence ID" value="PSN65287.1"/>
    <property type="molecule type" value="Genomic_DNA"/>
</dbReference>
<evidence type="ECO:0000256" key="2">
    <source>
        <dbReference type="SAM" id="MobiDB-lite"/>
    </source>
</evidence>
<keyword evidence="4" id="KW-1185">Reference proteome</keyword>